<sequence>MGDSQHCRCLHGFILLVVMFLISVFSLASKMDVSSHGDQKRSLSSSINSSLSESVEYTMCANHREAKDGINQSHWILIVKEDMLFLRSLTPTMANPLVVVGNLNAVTAKCLRKEKCKLFVPDKIFGPSHCKGALSLVIDATCRKT</sequence>
<gene>
    <name evidence="2" type="ORF">ARALYDRAFT_323850</name>
</gene>
<reference evidence="3" key="1">
    <citation type="journal article" date="2011" name="Nat. Genet.">
        <title>The Arabidopsis lyrata genome sequence and the basis of rapid genome size change.</title>
        <authorList>
            <person name="Hu T.T."/>
            <person name="Pattyn P."/>
            <person name="Bakker E.G."/>
            <person name="Cao J."/>
            <person name="Cheng J.-F."/>
            <person name="Clark R.M."/>
            <person name="Fahlgren N."/>
            <person name="Fawcett J.A."/>
            <person name="Grimwood J."/>
            <person name="Gundlach H."/>
            <person name="Haberer G."/>
            <person name="Hollister J.D."/>
            <person name="Ossowski S."/>
            <person name="Ottilar R.P."/>
            <person name="Salamov A.A."/>
            <person name="Schneeberger K."/>
            <person name="Spannagl M."/>
            <person name="Wang X."/>
            <person name="Yang L."/>
            <person name="Nasrallah M.E."/>
            <person name="Bergelson J."/>
            <person name="Carrington J.C."/>
            <person name="Gaut B.S."/>
            <person name="Schmutz J."/>
            <person name="Mayer K.F.X."/>
            <person name="Van de Peer Y."/>
            <person name="Grigoriev I.V."/>
            <person name="Nordborg M."/>
            <person name="Weigel D."/>
            <person name="Guo Y.-L."/>
        </authorList>
    </citation>
    <scope>NUCLEOTIDE SEQUENCE [LARGE SCALE GENOMIC DNA]</scope>
    <source>
        <strain evidence="3">cv. MN47</strain>
    </source>
</reference>
<keyword evidence="1" id="KW-0812">Transmembrane</keyword>
<keyword evidence="1" id="KW-1133">Transmembrane helix</keyword>
<proteinExistence type="predicted"/>
<keyword evidence="1" id="KW-0472">Membrane</keyword>
<organism evidence="3">
    <name type="scientific">Arabidopsis lyrata subsp. lyrata</name>
    <name type="common">Lyre-leaved rock-cress</name>
    <dbReference type="NCBI Taxonomy" id="81972"/>
    <lineage>
        <taxon>Eukaryota</taxon>
        <taxon>Viridiplantae</taxon>
        <taxon>Streptophyta</taxon>
        <taxon>Embryophyta</taxon>
        <taxon>Tracheophyta</taxon>
        <taxon>Spermatophyta</taxon>
        <taxon>Magnoliopsida</taxon>
        <taxon>eudicotyledons</taxon>
        <taxon>Gunneridae</taxon>
        <taxon>Pentapetalae</taxon>
        <taxon>rosids</taxon>
        <taxon>malvids</taxon>
        <taxon>Brassicales</taxon>
        <taxon>Brassicaceae</taxon>
        <taxon>Camelineae</taxon>
        <taxon>Arabidopsis</taxon>
    </lineage>
</organism>
<evidence type="ECO:0008006" key="4">
    <source>
        <dbReference type="Google" id="ProtNLM"/>
    </source>
</evidence>
<protein>
    <recommendedName>
        <fullName evidence="4">SUEL-type lectin domain-containing protein</fullName>
    </recommendedName>
</protein>
<dbReference type="Proteomes" id="UP000008694">
    <property type="component" value="Unassembled WGS sequence"/>
</dbReference>
<name>D7LUE0_ARALL</name>
<evidence type="ECO:0000313" key="2">
    <source>
        <dbReference type="EMBL" id="EFH52441.1"/>
    </source>
</evidence>
<dbReference type="STRING" id="81972.D7LUE0"/>
<feature type="transmembrane region" description="Helical" evidence="1">
    <location>
        <begin position="12"/>
        <end position="31"/>
    </location>
</feature>
<evidence type="ECO:0000256" key="1">
    <source>
        <dbReference type="SAM" id="Phobius"/>
    </source>
</evidence>
<keyword evidence="3" id="KW-1185">Reference proteome</keyword>
<dbReference type="AlphaFoldDB" id="D7LUE0"/>
<dbReference type="EMBL" id="GL348717">
    <property type="protein sequence ID" value="EFH52441.1"/>
    <property type="molecule type" value="Genomic_DNA"/>
</dbReference>
<accession>D7LUE0</accession>
<dbReference type="HOGENOM" id="CLU_1613084_0_0_1"/>
<dbReference type="eggNOG" id="KOG0496">
    <property type="taxonomic scope" value="Eukaryota"/>
</dbReference>
<dbReference type="Gramene" id="fgenesh1_pm.C_scaffold_5001394">
    <property type="protein sequence ID" value="fgenesh1_pm.C_scaffold_5001394"/>
    <property type="gene ID" value="fgenesh1_pm.C_scaffold_5001394"/>
</dbReference>
<evidence type="ECO:0000313" key="3">
    <source>
        <dbReference type="Proteomes" id="UP000008694"/>
    </source>
</evidence>